<dbReference type="PANTHER" id="PTHR47331">
    <property type="entry name" value="PHD-TYPE DOMAIN-CONTAINING PROTEIN"/>
    <property type="match status" value="1"/>
</dbReference>
<dbReference type="AlphaFoldDB" id="A0A336ME13"/>
<dbReference type="PANTHER" id="PTHR47331:SF2">
    <property type="match status" value="1"/>
</dbReference>
<dbReference type="InterPro" id="IPR001584">
    <property type="entry name" value="Integrase_cat-core"/>
</dbReference>
<dbReference type="InterPro" id="IPR005312">
    <property type="entry name" value="DUF1759"/>
</dbReference>
<proteinExistence type="predicted"/>
<dbReference type="VEuPathDB" id="VectorBase:CSON000201"/>
<name>A0A336ME13_CULSO</name>
<evidence type="ECO:0000313" key="3">
    <source>
        <dbReference type="EMBL" id="SSX08619.1"/>
    </source>
</evidence>
<reference evidence="4" key="2">
    <citation type="submission" date="2018-07" db="EMBL/GenBank/DDBJ databases">
        <authorList>
            <person name="Quirk P.G."/>
            <person name="Krulwich T.A."/>
        </authorList>
    </citation>
    <scope>NUCLEOTIDE SEQUENCE</scope>
</reference>
<reference evidence="3" key="1">
    <citation type="submission" date="2018-04" db="EMBL/GenBank/DDBJ databases">
        <authorList>
            <person name="Go L.Y."/>
            <person name="Mitchell J.A."/>
        </authorList>
    </citation>
    <scope>NUCLEOTIDE SEQUENCE</scope>
    <source>
        <tissue evidence="3">Whole organism</tissue>
    </source>
</reference>
<dbReference type="GO" id="GO:0015074">
    <property type="term" value="P:DNA integration"/>
    <property type="evidence" value="ECO:0007669"/>
    <property type="project" value="InterPro"/>
</dbReference>
<dbReference type="InterPro" id="IPR036397">
    <property type="entry name" value="RNaseH_sf"/>
</dbReference>
<sequence>MDLEDSNKSEPKSEEVNVEQEKTIKELKKIIEAKKDVNKEKESIMQKEAELKSREETLKLRIAEFKQETVNSEKPSTSSYGNFKIKEEADQETEDPEIIIKKFVSNFSYWTARQSTPELMKFSGSIEDWQIFHSFYKSSTRRCGFDNVDNLHRLQTSLSGEARSIVENLLHEPKNKIRSRCPGCKILRAKANPPQMSNLPQCRLSPYTHPFTFTGIDCMGPINVVMNRKTQKRWVCLFTCLTVRAIHLEILYGMDHDNFIMAFENFMAIMGRPRDVYCDNGCNFVKAERLLKTEFADINMDLVKEKFENVNTKFHFNPPESPHMGGSWERLVKSIKNTFYSMKPPRTMTDPLLRNFMMLVQGIINSRPLTYVPLSNEEEPALTPNHFLRGTSGDLKPFGVFNDDAKILKSNWLMAQKYADIFWRKWIMEYLPSLNRRKIKDMGDLPFICPPCQNNMKKQTMGTLYGTAISHSTPVKKIKNPEILTKEKLLEMTALKLKELESLQVQLNQMDLEDSNKSEPKSEEVNVEQEKTIKELKKIIEAKKDVNKEKESIMQKEAELKSREETLKLRIAEFKQETVNSEKPSTSSYGNFKIKEEADQETEDPEIIIKKFVSNFSYWTARQSTPELMKFSGSIEDWQIFHSFYKSSTRRCGFDNVDNLHRLQTSLSGEARSIVENLLHEPKNVPTILEILKNRYELYH</sequence>
<gene>
    <name evidence="4" type="primary">CSON000201</name>
</gene>
<dbReference type="PROSITE" id="PS50994">
    <property type="entry name" value="INTEGRASE"/>
    <property type="match status" value="1"/>
</dbReference>
<dbReference type="EMBL" id="UFQS01001024">
    <property type="protein sequence ID" value="SSX08619.1"/>
    <property type="molecule type" value="Genomic_DNA"/>
</dbReference>
<feature type="coiled-coil region" evidence="1">
    <location>
        <begin position="17"/>
        <end position="68"/>
    </location>
</feature>
<dbReference type="EMBL" id="UFQT01001024">
    <property type="protein sequence ID" value="SSX28535.1"/>
    <property type="molecule type" value="Genomic_DNA"/>
</dbReference>
<dbReference type="InterPro" id="IPR012337">
    <property type="entry name" value="RNaseH-like_sf"/>
</dbReference>
<feature type="coiled-coil region" evidence="1">
    <location>
        <begin position="526"/>
        <end position="577"/>
    </location>
</feature>
<dbReference type="Pfam" id="PF03564">
    <property type="entry name" value="DUF1759"/>
    <property type="match status" value="1"/>
</dbReference>
<dbReference type="SUPFAM" id="SSF53098">
    <property type="entry name" value="Ribonuclease H-like"/>
    <property type="match status" value="1"/>
</dbReference>
<evidence type="ECO:0000313" key="4">
    <source>
        <dbReference type="EMBL" id="SSX28535.1"/>
    </source>
</evidence>
<protein>
    <submittedName>
        <fullName evidence="4">CSON000201 protein</fullName>
    </submittedName>
</protein>
<evidence type="ECO:0000259" key="2">
    <source>
        <dbReference type="PROSITE" id="PS50994"/>
    </source>
</evidence>
<evidence type="ECO:0000256" key="1">
    <source>
        <dbReference type="SAM" id="Coils"/>
    </source>
</evidence>
<dbReference type="Gene3D" id="3.30.420.10">
    <property type="entry name" value="Ribonuclease H-like superfamily/Ribonuclease H"/>
    <property type="match status" value="1"/>
</dbReference>
<dbReference type="GO" id="GO:0003676">
    <property type="term" value="F:nucleic acid binding"/>
    <property type="evidence" value="ECO:0007669"/>
    <property type="project" value="InterPro"/>
</dbReference>
<keyword evidence="1" id="KW-0175">Coiled coil</keyword>
<organism evidence="4">
    <name type="scientific">Culicoides sonorensis</name>
    <name type="common">Biting midge</name>
    <dbReference type="NCBI Taxonomy" id="179676"/>
    <lineage>
        <taxon>Eukaryota</taxon>
        <taxon>Metazoa</taxon>
        <taxon>Ecdysozoa</taxon>
        <taxon>Arthropoda</taxon>
        <taxon>Hexapoda</taxon>
        <taxon>Insecta</taxon>
        <taxon>Pterygota</taxon>
        <taxon>Neoptera</taxon>
        <taxon>Endopterygota</taxon>
        <taxon>Diptera</taxon>
        <taxon>Nematocera</taxon>
        <taxon>Chironomoidea</taxon>
        <taxon>Ceratopogonidae</taxon>
        <taxon>Ceratopogoninae</taxon>
        <taxon>Culicoides</taxon>
        <taxon>Monoculicoides</taxon>
    </lineage>
</organism>
<accession>A0A336ME13</accession>
<feature type="domain" description="Integrase catalytic" evidence="2">
    <location>
        <begin position="206"/>
        <end position="392"/>
    </location>
</feature>